<reference evidence="2" key="1">
    <citation type="submission" date="2016-11" db="UniProtKB">
        <authorList>
            <consortium name="WormBaseParasite"/>
        </authorList>
    </citation>
    <scope>IDENTIFICATION</scope>
</reference>
<keyword evidence="1" id="KW-1185">Reference proteome</keyword>
<protein>
    <submittedName>
        <fullName evidence="2">Glutaminase</fullName>
    </submittedName>
</protein>
<dbReference type="AlphaFoldDB" id="A0A1I7XUJ0"/>
<dbReference type="Proteomes" id="UP000095283">
    <property type="component" value="Unplaced"/>
</dbReference>
<proteinExistence type="predicted"/>
<organism evidence="1 2">
    <name type="scientific">Heterorhabditis bacteriophora</name>
    <name type="common">Entomopathogenic nematode worm</name>
    <dbReference type="NCBI Taxonomy" id="37862"/>
    <lineage>
        <taxon>Eukaryota</taxon>
        <taxon>Metazoa</taxon>
        <taxon>Ecdysozoa</taxon>
        <taxon>Nematoda</taxon>
        <taxon>Chromadorea</taxon>
        <taxon>Rhabditida</taxon>
        <taxon>Rhabditina</taxon>
        <taxon>Rhabditomorpha</taxon>
        <taxon>Strongyloidea</taxon>
        <taxon>Heterorhabditidae</taxon>
        <taxon>Heterorhabditis</taxon>
    </lineage>
</organism>
<dbReference type="WBParaSite" id="Hba_21181">
    <property type="protein sequence ID" value="Hba_21181"/>
    <property type="gene ID" value="Hba_21181"/>
</dbReference>
<accession>A0A1I7XUJ0</accession>
<sequence>MNNLEEECFQVPGSGDDREAKNHVSSSIVLRLQDSLKDNPYFNAGAGLAGIELIRGCLILSTDTAQCKRGICLLIQW</sequence>
<evidence type="ECO:0000313" key="2">
    <source>
        <dbReference type="WBParaSite" id="Hba_21181"/>
    </source>
</evidence>
<evidence type="ECO:0000313" key="1">
    <source>
        <dbReference type="Proteomes" id="UP000095283"/>
    </source>
</evidence>
<name>A0A1I7XUJ0_HETBA</name>